<dbReference type="AlphaFoldDB" id="A0A1G5PHP2"/>
<reference evidence="2" key="1">
    <citation type="submission" date="2016-10" db="EMBL/GenBank/DDBJ databases">
        <authorList>
            <person name="de Groot N.N."/>
        </authorList>
    </citation>
    <scope>NUCLEOTIDE SEQUENCE [LARGE SCALE GENOMIC DNA]</scope>
    <source>
        <strain evidence="2">DSM 15758</strain>
    </source>
</reference>
<protein>
    <submittedName>
        <fullName evidence="1">Uncharacterized protein</fullName>
    </submittedName>
</protein>
<accession>A0A1G5PHP2</accession>
<sequence length="107" mass="11603">GPMLDLYNMIGALIPTAGPTKAHPDDAYREGYVAAIDDALKKVDQAPDASTAAIAFALETDEGMTFLRCWNEGDFDAIRREWPEAPDDVFEGADPLFKRTSSQLPAG</sequence>
<evidence type="ECO:0000313" key="1">
    <source>
        <dbReference type="EMBL" id="SCZ49035.1"/>
    </source>
</evidence>
<dbReference type="Proteomes" id="UP000183046">
    <property type="component" value="Unassembled WGS sequence"/>
</dbReference>
<comment type="caution">
    <text evidence="1">The sequence shown here is derived from an EMBL/GenBank/DDBJ whole genome shotgun (WGS) entry which is preliminary data.</text>
</comment>
<feature type="non-terminal residue" evidence="1">
    <location>
        <position position="1"/>
    </location>
</feature>
<gene>
    <name evidence="1" type="ORF">SAMN05216279_1534</name>
</gene>
<name>A0A1G5PHP2_9PSED</name>
<dbReference type="EMBL" id="FMWB01000053">
    <property type="protein sequence ID" value="SCZ49035.1"/>
    <property type="molecule type" value="Genomic_DNA"/>
</dbReference>
<dbReference type="RefSeq" id="WP_256326472.1">
    <property type="nucleotide sequence ID" value="NZ_FMWB01000053.1"/>
</dbReference>
<organism evidence="1 2">
    <name type="scientific">Pseudomonas oryzihabitans</name>
    <dbReference type="NCBI Taxonomy" id="47885"/>
    <lineage>
        <taxon>Bacteria</taxon>
        <taxon>Pseudomonadati</taxon>
        <taxon>Pseudomonadota</taxon>
        <taxon>Gammaproteobacteria</taxon>
        <taxon>Pseudomonadales</taxon>
        <taxon>Pseudomonadaceae</taxon>
        <taxon>Pseudomonas</taxon>
    </lineage>
</organism>
<evidence type="ECO:0000313" key="2">
    <source>
        <dbReference type="Proteomes" id="UP000183046"/>
    </source>
</evidence>
<proteinExistence type="predicted"/>